<accession>A0A4Z2ERJ5</accession>
<dbReference type="EMBL" id="SRLO01003503">
    <property type="protein sequence ID" value="TNN31409.1"/>
    <property type="molecule type" value="Genomic_DNA"/>
</dbReference>
<name>A0A4Z2ERJ5_9TELE</name>
<dbReference type="AlphaFoldDB" id="A0A4Z2ERJ5"/>
<proteinExistence type="predicted"/>
<dbReference type="Proteomes" id="UP000314294">
    <property type="component" value="Unassembled WGS sequence"/>
</dbReference>
<organism evidence="1 2">
    <name type="scientific">Liparis tanakae</name>
    <name type="common">Tanaka's snailfish</name>
    <dbReference type="NCBI Taxonomy" id="230148"/>
    <lineage>
        <taxon>Eukaryota</taxon>
        <taxon>Metazoa</taxon>
        <taxon>Chordata</taxon>
        <taxon>Craniata</taxon>
        <taxon>Vertebrata</taxon>
        <taxon>Euteleostomi</taxon>
        <taxon>Actinopterygii</taxon>
        <taxon>Neopterygii</taxon>
        <taxon>Teleostei</taxon>
        <taxon>Neoteleostei</taxon>
        <taxon>Acanthomorphata</taxon>
        <taxon>Eupercaria</taxon>
        <taxon>Perciformes</taxon>
        <taxon>Cottioidei</taxon>
        <taxon>Cottales</taxon>
        <taxon>Liparidae</taxon>
        <taxon>Liparis</taxon>
    </lineage>
</organism>
<reference evidence="1 2" key="1">
    <citation type="submission" date="2019-03" db="EMBL/GenBank/DDBJ databases">
        <title>First draft genome of Liparis tanakae, snailfish: a comprehensive survey of snailfish specific genes.</title>
        <authorList>
            <person name="Kim W."/>
            <person name="Song I."/>
            <person name="Jeong J.-H."/>
            <person name="Kim D."/>
            <person name="Kim S."/>
            <person name="Ryu S."/>
            <person name="Song J.Y."/>
            <person name="Lee S.K."/>
        </authorList>
    </citation>
    <scope>NUCLEOTIDE SEQUENCE [LARGE SCALE GENOMIC DNA]</scope>
    <source>
        <tissue evidence="1">Muscle</tissue>
    </source>
</reference>
<keyword evidence="2" id="KW-1185">Reference proteome</keyword>
<comment type="caution">
    <text evidence="1">The sequence shown here is derived from an EMBL/GenBank/DDBJ whole genome shotgun (WGS) entry which is preliminary data.</text>
</comment>
<protein>
    <submittedName>
        <fullName evidence="1">Uncharacterized protein</fullName>
    </submittedName>
</protein>
<sequence>MRAVYGGLRSHTTLQAKREMVLGAMDGSSPSFPPPEVSVTTKSMGLSVERPICRGQHREAFTEAHPHSWTSSPKETPYKTTYSTTTVWLRDSVKEMLCCPLLCTACNDKGQREKMTHTSRQKRSGSFCARGLRSEESHCTWERREGNTRREIRTPTTSFSLSHRSYDRSSLLEKREL</sequence>
<evidence type="ECO:0000313" key="1">
    <source>
        <dbReference type="EMBL" id="TNN31409.1"/>
    </source>
</evidence>
<evidence type="ECO:0000313" key="2">
    <source>
        <dbReference type="Proteomes" id="UP000314294"/>
    </source>
</evidence>
<gene>
    <name evidence="1" type="ORF">EYF80_058439</name>
</gene>